<dbReference type="CDD" id="cd17355">
    <property type="entry name" value="MFS_YcxA_like"/>
    <property type="match status" value="1"/>
</dbReference>
<evidence type="ECO:0000313" key="8">
    <source>
        <dbReference type="Proteomes" id="UP001304769"/>
    </source>
</evidence>
<keyword evidence="4 5" id="KW-0472">Membrane</keyword>
<evidence type="ECO:0000256" key="5">
    <source>
        <dbReference type="SAM" id="Phobius"/>
    </source>
</evidence>
<evidence type="ECO:0000259" key="6">
    <source>
        <dbReference type="PROSITE" id="PS50850"/>
    </source>
</evidence>
<keyword evidence="8" id="KW-1185">Reference proteome</keyword>
<sequence>MPSSPPTATRRRRVHPAWWVAGVAFLALFGAAGFRGAPGALMMPLQMEFGWSMSVMSLAVSVNLVLYGLAAPFAAALMDRFGIRRVVSIALLLVAWGAAGSVFMTASWQLLVFWGVLIGAGTGSMALVLAATVAERWFTARRGLVMGALTAGQATGQLLILPPVASIAEGVGWRPASLLIGGVALAVVPLALWILRDYPEDRGVQPYGADPKSYEAPERAAGGALKRAIDGLAFAARRKAFWALAIAFAVCGATTNGLVGIDFIPSAHDHGMPEVTAAGLLAAVGVFDIFGTIASGWLTDRFDPRKLLAVYYTFRGISLLVLPWLLSDRVHVNMIVFIVVYGLDWVATVPPTETLCQSIFGDRGTIVFGWVFAAHQVGAALAALGGGIVRDVFGEYTYAWWAGAIICVLAAVLSMLAKKSSGAQREPQPVPASATGTLD</sequence>
<accession>A0ABU5TBR3</accession>
<dbReference type="PANTHER" id="PTHR11360:SF284">
    <property type="entry name" value="EG:103B4.3 PROTEIN-RELATED"/>
    <property type="match status" value="1"/>
</dbReference>
<dbReference type="InterPro" id="IPR050327">
    <property type="entry name" value="Proton-linked_MCT"/>
</dbReference>
<dbReference type="InterPro" id="IPR036259">
    <property type="entry name" value="MFS_trans_sf"/>
</dbReference>
<feature type="transmembrane region" description="Helical" evidence="5">
    <location>
        <begin position="332"/>
        <end position="352"/>
    </location>
</feature>
<feature type="transmembrane region" description="Helical" evidence="5">
    <location>
        <begin position="398"/>
        <end position="417"/>
    </location>
</feature>
<name>A0ABU5TBR3_9MICC</name>
<dbReference type="EMBL" id="JAYGGQ010000015">
    <property type="protein sequence ID" value="MEA5456531.1"/>
    <property type="molecule type" value="Genomic_DNA"/>
</dbReference>
<dbReference type="Gene3D" id="1.20.1250.20">
    <property type="entry name" value="MFS general substrate transporter like domains"/>
    <property type="match status" value="2"/>
</dbReference>
<comment type="subcellular location">
    <subcellularLocation>
        <location evidence="1">Cell membrane</location>
        <topology evidence="1">Multi-pass membrane protein</topology>
    </subcellularLocation>
</comment>
<feature type="transmembrane region" description="Helical" evidence="5">
    <location>
        <begin position="17"/>
        <end position="37"/>
    </location>
</feature>
<feature type="domain" description="Major facilitator superfamily (MFS) profile" evidence="6">
    <location>
        <begin position="16"/>
        <end position="422"/>
    </location>
</feature>
<feature type="transmembrane region" description="Helical" evidence="5">
    <location>
        <begin position="309"/>
        <end position="326"/>
    </location>
</feature>
<evidence type="ECO:0000256" key="1">
    <source>
        <dbReference type="ARBA" id="ARBA00004651"/>
    </source>
</evidence>
<comment type="caution">
    <text evidence="7">The sequence shown here is derived from an EMBL/GenBank/DDBJ whole genome shotgun (WGS) entry which is preliminary data.</text>
</comment>
<evidence type="ECO:0000256" key="2">
    <source>
        <dbReference type="ARBA" id="ARBA00022692"/>
    </source>
</evidence>
<evidence type="ECO:0000256" key="3">
    <source>
        <dbReference type="ARBA" id="ARBA00022989"/>
    </source>
</evidence>
<keyword evidence="3 5" id="KW-1133">Transmembrane helix</keyword>
<feature type="transmembrane region" description="Helical" evidence="5">
    <location>
        <begin position="86"/>
        <end position="106"/>
    </location>
</feature>
<reference evidence="7 8" key="1">
    <citation type="submission" date="2023-12" db="EMBL/GenBank/DDBJ databases">
        <title>Sinomonas terricola sp. nov, isolated from litchi orchard soil in Guangdong, PR China.</title>
        <authorList>
            <person name="Jiaxin W."/>
            <person name="Yang Z."/>
            <person name="Honghui Z."/>
        </authorList>
    </citation>
    <scope>NUCLEOTIDE SEQUENCE [LARGE SCALE GENOMIC DNA]</scope>
    <source>
        <strain evidence="7 8">JGH33</strain>
    </source>
</reference>
<dbReference type="PANTHER" id="PTHR11360">
    <property type="entry name" value="MONOCARBOXYLATE TRANSPORTER"/>
    <property type="match status" value="1"/>
</dbReference>
<dbReference type="RefSeq" id="WP_323280425.1">
    <property type="nucleotide sequence ID" value="NZ_JAYGGQ010000015.1"/>
</dbReference>
<feature type="transmembrane region" description="Helical" evidence="5">
    <location>
        <begin position="112"/>
        <end position="132"/>
    </location>
</feature>
<organism evidence="7 8">
    <name type="scientific">Sinomonas terricola</name>
    <dbReference type="NCBI Taxonomy" id="3110330"/>
    <lineage>
        <taxon>Bacteria</taxon>
        <taxon>Bacillati</taxon>
        <taxon>Actinomycetota</taxon>
        <taxon>Actinomycetes</taxon>
        <taxon>Micrococcales</taxon>
        <taxon>Micrococcaceae</taxon>
        <taxon>Sinomonas</taxon>
    </lineage>
</organism>
<gene>
    <name evidence="7" type="ORF">SPF06_17530</name>
</gene>
<feature type="transmembrane region" description="Helical" evidence="5">
    <location>
        <begin position="49"/>
        <end position="74"/>
    </location>
</feature>
<proteinExistence type="predicted"/>
<dbReference type="Proteomes" id="UP001304769">
    <property type="component" value="Unassembled WGS sequence"/>
</dbReference>
<dbReference type="PROSITE" id="PS50850">
    <property type="entry name" value="MFS"/>
    <property type="match status" value="1"/>
</dbReference>
<evidence type="ECO:0000256" key="4">
    <source>
        <dbReference type="ARBA" id="ARBA00023136"/>
    </source>
</evidence>
<feature type="transmembrane region" description="Helical" evidence="5">
    <location>
        <begin position="144"/>
        <end position="164"/>
    </location>
</feature>
<dbReference type="Pfam" id="PF07690">
    <property type="entry name" value="MFS_1"/>
    <property type="match status" value="1"/>
</dbReference>
<evidence type="ECO:0000313" key="7">
    <source>
        <dbReference type="EMBL" id="MEA5456531.1"/>
    </source>
</evidence>
<feature type="transmembrane region" description="Helical" evidence="5">
    <location>
        <begin position="276"/>
        <end position="297"/>
    </location>
</feature>
<dbReference type="SUPFAM" id="SSF103473">
    <property type="entry name" value="MFS general substrate transporter"/>
    <property type="match status" value="1"/>
</dbReference>
<dbReference type="InterPro" id="IPR011701">
    <property type="entry name" value="MFS"/>
</dbReference>
<feature type="transmembrane region" description="Helical" evidence="5">
    <location>
        <begin position="241"/>
        <end position="264"/>
    </location>
</feature>
<protein>
    <submittedName>
        <fullName evidence="7">MFS transporter</fullName>
    </submittedName>
</protein>
<dbReference type="InterPro" id="IPR020846">
    <property type="entry name" value="MFS_dom"/>
</dbReference>
<keyword evidence="2 5" id="KW-0812">Transmembrane</keyword>
<feature type="transmembrane region" description="Helical" evidence="5">
    <location>
        <begin position="364"/>
        <end position="386"/>
    </location>
</feature>
<feature type="transmembrane region" description="Helical" evidence="5">
    <location>
        <begin position="176"/>
        <end position="195"/>
    </location>
</feature>